<proteinExistence type="predicted"/>
<protein>
    <recommendedName>
        <fullName evidence="4">DUF4337 domain-containing protein</fullName>
    </recommendedName>
</protein>
<evidence type="ECO:0000313" key="2">
    <source>
        <dbReference type="EMBL" id="QVI19804.1"/>
    </source>
</evidence>
<accession>A0ABX8CIK0</accession>
<gene>
    <name evidence="2" type="ORF">KHQ06_26225</name>
</gene>
<dbReference type="InterPro" id="IPR046134">
    <property type="entry name" value="DUF6131"/>
</dbReference>
<evidence type="ECO:0008006" key="4">
    <source>
        <dbReference type="Google" id="ProtNLM"/>
    </source>
</evidence>
<dbReference type="EMBL" id="CP074371">
    <property type="protein sequence ID" value="QVI19804.1"/>
    <property type="molecule type" value="Genomic_DNA"/>
</dbReference>
<keyword evidence="3" id="KW-1185">Reference proteome</keyword>
<sequence>MIILGLILLIVGIVFGISILTTIGVILMLVGAVAWLLGTTGHPIGGRSHYW</sequence>
<reference evidence="2 3" key="1">
    <citation type="submission" date="2021-04" db="EMBL/GenBank/DDBJ databases">
        <title>Nocardia tengchongensis.</title>
        <authorList>
            <person name="Zhuang k."/>
            <person name="Ran Y."/>
            <person name="Li W."/>
        </authorList>
    </citation>
    <scope>NUCLEOTIDE SEQUENCE [LARGE SCALE GENOMIC DNA]</scope>
    <source>
        <strain evidence="2 3">CFH S0057</strain>
    </source>
</reference>
<feature type="transmembrane region" description="Helical" evidence="1">
    <location>
        <begin position="6"/>
        <end position="37"/>
    </location>
</feature>
<dbReference type="RefSeq" id="WP_213555835.1">
    <property type="nucleotide sequence ID" value="NZ_JBHZDI010000181.1"/>
</dbReference>
<keyword evidence="1" id="KW-1133">Transmembrane helix</keyword>
<name>A0ABX8CIK0_9NOCA</name>
<evidence type="ECO:0000256" key="1">
    <source>
        <dbReference type="SAM" id="Phobius"/>
    </source>
</evidence>
<organism evidence="2 3">
    <name type="scientific">Nocardia tengchongensis</name>
    <dbReference type="NCBI Taxonomy" id="2055889"/>
    <lineage>
        <taxon>Bacteria</taxon>
        <taxon>Bacillati</taxon>
        <taxon>Actinomycetota</taxon>
        <taxon>Actinomycetes</taxon>
        <taxon>Mycobacteriales</taxon>
        <taxon>Nocardiaceae</taxon>
        <taxon>Nocardia</taxon>
    </lineage>
</organism>
<evidence type="ECO:0000313" key="3">
    <source>
        <dbReference type="Proteomes" id="UP000683310"/>
    </source>
</evidence>
<keyword evidence="1" id="KW-0472">Membrane</keyword>
<dbReference type="Proteomes" id="UP000683310">
    <property type="component" value="Chromosome"/>
</dbReference>
<dbReference type="Pfam" id="PF19626">
    <property type="entry name" value="DUF6131"/>
    <property type="match status" value="1"/>
</dbReference>
<keyword evidence="1" id="KW-0812">Transmembrane</keyword>